<evidence type="ECO:0000313" key="1">
    <source>
        <dbReference type="EMBL" id="MBO8443409.1"/>
    </source>
</evidence>
<gene>
    <name evidence="1" type="ORF">IAC42_06580</name>
</gene>
<protein>
    <submittedName>
        <fullName evidence="1">Heme-binding protein</fullName>
    </submittedName>
</protein>
<dbReference type="InterPro" id="IPR038084">
    <property type="entry name" value="PduO/GlcC-like_sf"/>
</dbReference>
<evidence type="ECO:0000313" key="2">
    <source>
        <dbReference type="Proteomes" id="UP000823633"/>
    </source>
</evidence>
<reference evidence="1" key="1">
    <citation type="submission" date="2020-10" db="EMBL/GenBank/DDBJ databases">
        <authorList>
            <person name="Gilroy R."/>
        </authorList>
    </citation>
    <scope>NUCLEOTIDE SEQUENCE</scope>
    <source>
        <strain evidence="1">11167</strain>
    </source>
</reference>
<sequence length="154" mass="16862">MEIDRMLCEVIEQERRLRFSRLDLDTIYAVCDEAWRQLSVMGASCYIRACVGGCVVYARCMPGASRNNEEWARRKGALCERYWRSSLHTVLAMTSQGKTLEEAGLSSVDYGFSGGSFPILLESGICVGSITVSGLSGEEDHAVVVAALGKVLGR</sequence>
<dbReference type="InterPro" id="IPR010371">
    <property type="entry name" value="YBR137W-like"/>
</dbReference>
<proteinExistence type="predicted"/>
<name>A0A9D9EE28_9SPIR</name>
<comment type="caution">
    <text evidence="1">The sequence shown here is derived from an EMBL/GenBank/DDBJ whole genome shotgun (WGS) entry which is preliminary data.</text>
</comment>
<dbReference type="GO" id="GO:0006620">
    <property type="term" value="P:post-translational protein targeting to endoplasmic reticulum membrane"/>
    <property type="evidence" value="ECO:0007669"/>
    <property type="project" value="TreeGrafter"/>
</dbReference>
<dbReference type="Gene3D" id="3.30.450.150">
    <property type="entry name" value="Haem-degrading domain"/>
    <property type="match status" value="1"/>
</dbReference>
<dbReference type="Proteomes" id="UP000823633">
    <property type="component" value="Unassembled WGS sequence"/>
</dbReference>
<dbReference type="AlphaFoldDB" id="A0A9D9EE28"/>
<dbReference type="PANTHER" id="PTHR28255">
    <property type="match status" value="1"/>
</dbReference>
<organism evidence="1 2">
    <name type="scientific">Candidatus Aphodenecus pullistercoris</name>
    <dbReference type="NCBI Taxonomy" id="2840669"/>
    <lineage>
        <taxon>Bacteria</taxon>
        <taxon>Pseudomonadati</taxon>
        <taxon>Spirochaetota</taxon>
        <taxon>Spirochaetia</taxon>
        <taxon>Spirochaetales</taxon>
        <taxon>Candidatus Aphodenecus</taxon>
    </lineage>
</organism>
<accession>A0A9D9EE28</accession>
<dbReference type="SUPFAM" id="SSF143744">
    <property type="entry name" value="GlcG-like"/>
    <property type="match status" value="1"/>
</dbReference>
<dbReference type="Pfam" id="PF03928">
    <property type="entry name" value="HbpS-like"/>
    <property type="match status" value="1"/>
</dbReference>
<reference evidence="1" key="2">
    <citation type="journal article" date="2021" name="PeerJ">
        <title>Extensive microbial diversity within the chicken gut microbiome revealed by metagenomics and culture.</title>
        <authorList>
            <person name="Gilroy R."/>
            <person name="Ravi A."/>
            <person name="Getino M."/>
            <person name="Pursley I."/>
            <person name="Horton D.L."/>
            <person name="Alikhan N.F."/>
            <person name="Baker D."/>
            <person name="Gharbi K."/>
            <person name="Hall N."/>
            <person name="Watson M."/>
            <person name="Adriaenssens E.M."/>
            <person name="Foster-Nyarko E."/>
            <person name="Jarju S."/>
            <person name="Secka A."/>
            <person name="Antonio M."/>
            <person name="Oren A."/>
            <person name="Chaudhuri R.R."/>
            <person name="La Ragione R."/>
            <person name="Hildebrand F."/>
            <person name="Pallen M.J."/>
        </authorList>
    </citation>
    <scope>NUCLEOTIDE SEQUENCE</scope>
    <source>
        <strain evidence="1">11167</strain>
    </source>
</reference>
<dbReference type="EMBL" id="JADIMU010000042">
    <property type="protein sequence ID" value="MBO8443409.1"/>
    <property type="molecule type" value="Genomic_DNA"/>
</dbReference>
<dbReference type="PANTHER" id="PTHR28255:SF1">
    <property type="entry name" value="UPF0303 PROTEIN YBR137W"/>
    <property type="match status" value="1"/>
</dbReference>
<dbReference type="GO" id="GO:0072380">
    <property type="term" value="C:TRC complex"/>
    <property type="evidence" value="ECO:0007669"/>
    <property type="project" value="TreeGrafter"/>
</dbReference>
<dbReference type="InterPro" id="IPR005624">
    <property type="entry name" value="PduO/GlcC-like"/>
</dbReference>